<dbReference type="Proteomes" id="UP000178603">
    <property type="component" value="Unassembled WGS sequence"/>
</dbReference>
<dbReference type="AlphaFoldDB" id="A0A1F8ATT3"/>
<name>A0A1F8ATT3_9BACT</name>
<reference evidence="1 2" key="1">
    <citation type="journal article" date="2016" name="Nat. Commun.">
        <title>Thousands of microbial genomes shed light on interconnected biogeochemical processes in an aquifer system.</title>
        <authorList>
            <person name="Anantharaman K."/>
            <person name="Brown C.T."/>
            <person name="Hug L.A."/>
            <person name="Sharon I."/>
            <person name="Castelle C.J."/>
            <person name="Probst A.J."/>
            <person name="Thomas B.C."/>
            <person name="Singh A."/>
            <person name="Wilkins M.J."/>
            <person name="Karaoz U."/>
            <person name="Brodie E.L."/>
            <person name="Williams K.H."/>
            <person name="Hubbard S.S."/>
            <person name="Banfield J.F."/>
        </authorList>
    </citation>
    <scope>NUCLEOTIDE SEQUENCE [LARGE SCALE GENOMIC DNA]</scope>
</reference>
<dbReference type="EMBL" id="MGGW01000005">
    <property type="protein sequence ID" value="OGM55147.1"/>
    <property type="molecule type" value="Genomic_DNA"/>
</dbReference>
<protein>
    <submittedName>
        <fullName evidence="1">Uncharacterized protein</fullName>
    </submittedName>
</protein>
<accession>A0A1F8ATT3</accession>
<organism evidence="1 2">
    <name type="scientific">Candidatus Woesebacteria bacterium RIFCSPHIGHO2_12_FULL_41_24</name>
    <dbReference type="NCBI Taxonomy" id="1802510"/>
    <lineage>
        <taxon>Bacteria</taxon>
        <taxon>Candidatus Woeseibacteriota</taxon>
    </lineage>
</organism>
<evidence type="ECO:0000313" key="2">
    <source>
        <dbReference type="Proteomes" id="UP000178603"/>
    </source>
</evidence>
<comment type="caution">
    <text evidence="1">The sequence shown here is derived from an EMBL/GenBank/DDBJ whole genome shotgun (WGS) entry which is preliminary data.</text>
</comment>
<proteinExistence type="predicted"/>
<evidence type="ECO:0000313" key="1">
    <source>
        <dbReference type="EMBL" id="OGM55147.1"/>
    </source>
</evidence>
<sequence>MRFKILFFIFILTSYIIYHKSFGRVSAQIPPPYIRCSDVRSPEFHTLRPYQASPCEFGGTPPVLTDPWSRPLEPARLYCGNDYLGLESFQVTPAGGANTTVYCVDSATTLTCYYERPSTYQTSVNLADAELPIMGNTQLVPNQVNNGNPQPENLAYNRRTAEYVSWYLNGPMFRMEETDYFYSVCSSLTGGSYDPDECARLISTYSGPLNKLLPIQVLLRDKIAAADRTGNSRHNQKVECELVSGPFRGPVPCGVPGSVERRTTDIYLPMVSALSYLNGDFWIDRPFISSFPLVPLSSTEDRTSSVETYRGIDLQNAATGPIPVQPPQPPSDADNIQIYGPTMEFVDNTFTDRDIDWLYLSHLEESRDLLDILSQTYLPLQLSVNYTEVRDELYYNTNRCDLTNVRWNTGDDVFGEISPQPDISGDFSYTSTFECTFEKPCFALGGTQYCGEAECFSACDSTCITQRTNCENTCGGDVTCIAGCATEYTDCRNECSAICTIPPCDVLIATAPFSVYTRTPLLDEIWGRSVESRQSVFRRIYPRIIPVPDDIGTLAFEILDLPGVTTANYSSTDLDIQVFAGNFTRSGARADIFYPHLGGIYEYFLIGIREALLPYSSSARVRQLASRPPPAVLPIACNWNPVTSSCDYFVPGGRCQEILTNDSGSNPRGDCPIDTIASYGGPQPVNSSTLCTDPVCESRRCNPYEWGPAKDYTDHVPPCSVPTADCSTGCKWLNRQTWDPDTYDDPDFNGCYYANPNVCVRRDASETGAQCSAVCNSVCCG</sequence>
<gene>
    <name evidence="1" type="ORF">A3E44_04480</name>
</gene>